<dbReference type="Proteomes" id="UP000241964">
    <property type="component" value="Unassembled WGS sequence"/>
</dbReference>
<reference evidence="2 3" key="1">
    <citation type="submission" date="2018-03" db="EMBL/GenBank/DDBJ databases">
        <title>Genomic Encyclopedia of Archaeal and Bacterial Type Strains, Phase II (KMG-II): from individual species to whole genera.</title>
        <authorList>
            <person name="Goeker M."/>
        </authorList>
    </citation>
    <scope>NUCLEOTIDE SEQUENCE [LARGE SCALE GENOMIC DNA]</scope>
    <source>
        <strain evidence="2 3">DSM 29057</strain>
    </source>
</reference>
<feature type="region of interest" description="Disordered" evidence="1">
    <location>
        <begin position="27"/>
        <end position="83"/>
    </location>
</feature>
<gene>
    <name evidence="2" type="ORF">CLV60_11624</name>
</gene>
<evidence type="ECO:0000313" key="2">
    <source>
        <dbReference type="EMBL" id="PSL23469.1"/>
    </source>
</evidence>
<sequence>MTITEEDLKKAVDEAVDKATKGLKEKNAELLGKLKEEKETREASEEAKRIAEEEAANKSGDIEKIKQQLEAKHKRELDTASDKATKAEARLNQVLIDNGLTDALIKAKIAPQFLEMAKDHIKARHTPEIGEVDGAVTALIGGKAIGEFITEWSQGDSGKHFIAAPTNGGGGSNGSNSQGKAQTATANMGGTREERTAAIAQKFQLSDK</sequence>
<proteinExistence type="predicted"/>
<evidence type="ECO:0000256" key="1">
    <source>
        <dbReference type="SAM" id="MobiDB-lite"/>
    </source>
</evidence>
<keyword evidence="3" id="KW-1185">Reference proteome</keyword>
<dbReference type="AlphaFoldDB" id="A0A2P8FP51"/>
<accession>A0A2P8FP51</accession>
<feature type="compositionally biased region" description="Polar residues" evidence="1">
    <location>
        <begin position="178"/>
        <end position="188"/>
    </location>
</feature>
<dbReference type="RefSeq" id="WP_106598597.1">
    <property type="nucleotide sequence ID" value="NZ_PYAS01000016.1"/>
</dbReference>
<feature type="region of interest" description="Disordered" evidence="1">
    <location>
        <begin position="165"/>
        <end position="196"/>
    </location>
</feature>
<name>A0A2P8FP51_9BACT</name>
<evidence type="ECO:0008006" key="4">
    <source>
        <dbReference type="Google" id="ProtNLM"/>
    </source>
</evidence>
<organism evidence="2 3">
    <name type="scientific">Dyadobacter jiangsuensis</name>
    <dbReference type="NCBI Taxonomy" id="1591085"/>
    <lineage>
        <taxon>Bacteria</taxon>
        <taxon>Pseudomonadati</taxon>
        <taxon>Bacteroidota</taxon>
        <taxon>Cytophagia</taxon>
        <taxon>Cytophagales</taxon>
        <taxon>Spirosomataceae</taxon>
        <taxon>Dyadobacter</taxon>
    </lineage>
</organism>
<dbReference type="OrthoDB" id="8085812at2"/>
<dbReference type="EMBL" id="PYAS01000016">
    <property type="protein sequence ID" value="PSL23469.1"/>
    <property type="molecule type" value="Genomic_DNA"/>
</dbReference>
<comment type="caution">
    <text evidence="2">The sequence shown here is derived from an EMBL/GenBank/DDBJ whole genome shotgun (WGS) entry which is preliminary data.</text>
</comment>
<protein>
    <recommendedName>
        <fullName evidence="4">Minor structural protein GP20</fullName>
    </recommendedName>
</protein>
<evidence type="ECO:0000313" key="3">
    <source>
        <dbReference type="Proteomes" id="UP000241964"/>
    </source>
</evidence>